<evidence type="ECO:0000313" key="8">
    <source>
        <dbReference type="Proteomes" id="UP000623129"/>
    </source>
</evidence>
<dbReference type="GO" id="GO:0005737">
    <property type="term" value="C:cytoplasm"/>
    <property type="evidence" value="ECO:0007669"/>
    <property type="project" value="TreeGrafter"/>
</dbReference>
<feature type="transmembrane region" description="Helical" evidence="6">
    <location>
        <begin position="125"/>
        <end position="144"/>
    </location>
</feature>
<evidence type="ECO:0000313" key="7">
    <source>
        <dbReference type="EMBL" id="KAF3338129.1"/>
    </source>
</evidence>
<dbReference type="AlphaFoldDB" id="A0A833VZ43"/>
<evidence type="ECO:0000256" key="5">
    <source>
        <dbReference type="ARBA" id="ARBA00023136"/>
    </source>
</evidence>
<reference evidence="7" key="1">
    <citation type="submission" date="2020-01" db="EMBL/GenBank/DDBJ databases">
        <title>Genome sequence of Kobresia littledalei, the first chromosome-level genome in the family Cyperaceae.</title>
        <authorList>
            <person name="Qu G."/>
        </authorList>
    </citation>
    <scope>NUCLEOTIDE SEQUENCE</scope>
    <source>
        <strain evidence="7">C.B.Clarke</strain>
        <tissue evidence="7">Leaf</tissue>
    </source>
</reference>
<proteinExistence type="inferred from homology"/>
<evidence type="ECO:0000256" key="6">
    <source>
        <dbReference type="RuleBase" id="RU363053"/>
    </source>
</evidence>
<comment type="caution">
    <text evidence="7">The sequence shown here is derived from an EMBL/GenBank/DDBJ whole genome shotgun (WGS) entry which is preliminary data.</text>
</comment>
<name>A0A833VZ43_9POAL</name>
<sequence>MAMSKVSRGLFSLLHHHCHSATPPRPYIRSHLISFRSKGTKPSSSSSVSATASSVASAAAATAAAAASVSARSGFVSWYLGMIEARPILTKSITAGIIFTAADLSSQMITLGPDMPLDPMRTMRMATYGVLLSGPSLHLWFNFLSRILPKRDLITTFKKMILGQIVYGPIVNCIFFSFNAALQGESVPEIIARLKRDLIPAFKNGLIYWPLCDFITFKFVPVRLQPLVSNSFSFLWTIYITYMANLKKPTLEDVKEEATAQLQ</sequence>
<dbReference type="GO" id="GO:0016020">
    <property type="term" value="C:membrane"/>
    <property type="evidence" value="ECO:0007669"/>
    <property type="project" value="UniProtKB-SubCell"/>
</dbReference>
<evidence type="ECO:0000256" key="3">
    <source>
        <dbReference type="ARBA" id="ARBA00022692"/>
    </source>
</evidence>
<organism evidence="7 8">
    <name type="scientific">Carex littledalei</name>
    <dbReference type="NCBI Taxonomy" id="544730"/>
    <lineage>
        <taxon>Eukaryota</taxon>
        <taxon>Viridiplantae</taxon>
        <taxon>Streptophyta</taxon>
        <taxon>Embryophyta</taxon>
        <taxon>Tracheophyta</taxon>
        <taxon>Spermatophyta</taxon>
        <taxon>Magnoliopsida</taxon>
        <taxon>Liliopsida</taxon>
        <taxon>Poales</taxon>
        <taxon>Cyperaceae</taxon>
        <taxon>Cyperoideae</taxon>
        <taxon>Cariceae</taxon>
        <taxon>Carex</taxon>
        <taxon>Carex subgen. Euthyceras</taxon>
    </lineage>
</organism>
<comment type="similarity">
    <text evidence="2 6">Belongs to the peroxisomal membrane protein PXMP2/4 family.</text>
</comment>
<gene>
    <name evidence="7" type="ORF">FCM35_KLT18716</name>
</gene>
<dbReference type="PANTHER" id="PTHR11266">
    <property type="entry name" value="PEROXISOMAL MEMBRANE PROTEIN 2, PXMP2 MPV17"/>
    <property type="match status" value="1"/>
</dbReference>
<protein>
    <submittedName>
        <fullName evidence="7">Protein SYM1-like isoform X2</fullName>
    </submittedName>
</protein>
<dbReference type="InterPro" id="IPR007248">
    <property type="entry name" value="Mpv17_PMP22"/>
</dbReference>
<evidence type="ECO:0000256" key="2">
    <source>
        <dbReference type="ARBA" id="ARBA00006824"/>
    </source>
</evidence>
<evidence type="ECO:0000256" key="1">
    <source>
        <dbReference type="ARBA" id="ARBA00004141"/>
    </source>
</evidence>
<keyword evidence="8" id="KW-1185">Reference proteome</keyword>
<accession>A0A833VZ43</accession>
<keyword evidence="3 6" id="KW-0812">Transmembrane</keyword>
<keyword evidence="4 6" id="KW-1133">Transmembrane helix</keyword>
<dbReference type="Pfam" id="PF04117">
    <property type="entry name" value="Mpv17_PMP22"/>
    <property type="match status" value="1"/>
</dbReference>
<evidence type="ECO:0000256" key="4">
    <source>
        <dbReference type="ARBA" id="ARBA00022989"/>
    </source>
</evidence>
<feature type="transmembrane region" description="Helical" evidence="6">
    <location>
        <begin position="88"/>
        <end position="105"/>
    </location>
</feature>
<keyword evidence="5 6" id="KW-0472">Membrane</keyword>
<feature type="transmembrane region" description="Helical" evidence="6">
    <location>
        <begin position="165"/>
        <end position="182"/>
    </location>
</feature>
<dbReference type="EMBL" id="SWLB01000006">
    <property type="protein sequence ID" value="KAF3338129.1"/>
    <property type="molecule type" value="Genomic_DNA"/>
</dbReference>
<dbReference type="Proteomes" id="UP000623129">
    <property type="component" value="Unassembled WGS sequence"/>
</dbReference>
<dbReference type="OrthoDB" id="430207at2759"/>
<feature type="transmembrane region" description="Helical" evidence="6">
    <location>
        <begin position="227"/>
        <end position="246"/>
    </location>
</feature>
<comment type="subcellular location">
    <subcellularLocation>
        <location evidence="1">Membrane</location>
        <topology evidence="1">Multi-pass membrane protein</topology>
    </subcellularLocation>
</comment>
<dbReference type="PANTHER" id="PTHR11266:SF18">
    <property type="entry name" value="OS12G0508100 PROTEIN"/>
    <property type="match status" value="1"/>
</dbReference>